<name>A0A9N8E9H0_9STRA</name>
<organism evidence="2 3">
    <name type="scientific">Seminavis robusta</name>
    <dbReference type="NCBI Taxonomy" id="568900"/>
    <lineage>
        <taxon>Eukaryota</taxon>
        <taxon>Sar</taxon>
        <taxon>Stramenopiles</taxon>
        <taxon>Ochrophyta</taxon>
        <taxon>Bacillariophyta</taxon>
        <taxon>Bacillariophyceae</taxon>
        <taxon>Bacillariophycidae</taxon>
        <taxon>Naviculales</taxon>
        <taxon>Naviculaceae</taxon>
        <taxon>Seminavis</taxon>
    </lineage>
</organism>
<feature type="compositionally biased region" description="Basic and acidic residues" evidence="1">
    <location>
        <begin position="157"/>
        <end position="166"/>
    </location>
</feature>
<evidence type="ECO:0000256" key="1">
    <source>
        <dbReference type="SAM" id="MobiDB-lite"/>
    </source>
</evidence>
<proteinExistence type="predicted"/>
<comment type="caution">
    <text evidence="2">The sequence shown here is derived from an EMBL/GenBank/DDBJ whole genome shotgun (WGS) entry which is preliminary data.</text>
</comment>
<reference evidence="2" key="1">
    <citation type="submission" date="2020-06" db="EMBL/GenBank/DDBJ databases">
        <authorList>
            <consortium name="Plant Systems Biology data submission"/>
        </authorList>
    </citation>
    <scope>NUCLEOTIDE SEQUENCE</scope>
    <source>
        <strain evidence="2">D6</strain>
    </source>
</reference>
<gene>
    <name evidence="2" type="ORF">SEMRO_772_G200260.1</name>
</gene>
<dbReference type="AlphaFoldDB" id="A0A9N8E9H0"/>
<accession>A0A9N8E9H0</accession>
<keyword evidence="3" id="KW-1185">Reference proteome</keyword>
<sequence length="174" mass="19296">MDRAEERSLGASCPQQEECLLGNRYKELQEYHKNHGGLKWIYKADKSLLGLLLKSEGANRENFFGRPSKPPQSVEIHLLTPSKEPADEGGVVGGGDKRKHTVFPALGGEQECNKRQKLGPGGYSPENLDPLQPSWWSEVRKANAAVSDEGQNENETSNEHFSREESSLLGTFGF</sequence>
<evidence type="ECO:0000313" key="2">
    <source>
        <dbReference type="EMBL" id="CAB9516279.1"/>
    </source>
</evidence>
<protein>
    <submittedName>
        <fullName evidence="2">Uncharacterized protein</fullName>
    </submittedName>
</protein>
<dbReference type="Proteomes" id="UP001153069">
    <property type="component" value="Unassembled WGS sequence"/>
</dbReference>
<evidence type="ECO:0000313" key="3">
    <source>
        <dbReference type="Proteomes" id="UP001153069"/>
    </source>
</evidence>
<dbReference type="EMBL" id="CAICTM010000771">
    <property type="protein sequence ID" value="CAB9516279.1"/>
    <property type="molecule type" value="Genomic_DNA"/>
</dbReference>
<feature type="region of interest" description="Disordered" evidence="1">
    <location>
        <begin position="80"/>
        <end position="174"/>
    </location>
</feature>